<dbReference type="EMBL" id="GBRH01191020">
    <property type="protein sequence ID" value="JAE06876.1"/>
    <property type="molecule type" value="Transcribed_RNA"/>
</dbReference>
<sequence>MDKMGPEKNGPPGEAVRKQQVGAHLKLTKQVMAAGWIGIKFFCQVSEYRVSEVSEVREDKGFRDS</sequence>
<protein>
    <submittedName>
        <fullName evidence="1">Uncharacterized protein</fullName>
    </submittedName>
</protein>
<dbReference type="AlphaFoldDB" id="A0A0A9F9Q2"/>
<proteinExistence type="predicted"/>
<reference evidence="1" key="2">
    <citation type="journal article" date="2015" name="Data Brief">
        <title>Shoot transcriptome of the giant reed, Arundo donax.</title>
        <authorList>
            <person name="Barrero R.A."/>
            <person name="Guerrero F.D."/>
            <person name="Moolhuijzen P."/>
            <person name="Goolsby J.A."/>
            <person name="Tidwell J."/>
            <person name="Bellgard S.E."/>
            <person name="Bellgard M.I."/>
        </authorList>
    </citation>
    <scope>NUCLEOTIDE SEQUENCE</scope>
    <source>
        <tissue evidence="1">Shoot tissue taken approximately 20 cm above the soil surface</tissue>
    </source>
</reference>
<reference evidence="1" key="1">
    <citation type="submission" date="2014-09" db="EMBL/GenBank/DDBJ databases">
        <authorList>
            <person name="Magalhaes I.L.F."/>
            <person name="Oliveira U."/>
            <person name="Santos F.R."/>
            <person name="Vidigal T.H.D.A."/>
            <person name="Brescovit A.D."/>
            <person name="Santos A.J."/>
        </authorList>
    </citation>
    <scope>NUCLEOTIDE SEQUENCE</scope>
    <source>
        <tissue evidence="1">Shoot tissue taken approximately 20 cm above the soil surface</tissue>
    </source>
</reference>
<name>A0A0A9F9Q2_ARUDO</name>
<evidence type="ECO:0000313" key="1">
    <source>
        <dbReference type="EMBL" id="JAE06876.1"/>
    </source>
</evidence>
<organism evidence="1">
    <name type="scientific">Arundo donax</name>
    <name type="common">Giant reed</name>
    <name type="synonym">Donax arundinaceus</name>
    <dbReference type="NCBI Taxonomy" id="35708"/>
    <lineage>
        <taxon>Eukaryota</taxon>
        <taxon>Viridiplantae</taxon>
        <taxon>Streptophyta</taxon>
        <taxon>Embryophyta</taxon>
        <taxon>Tracheophyta</taxon>
        <taxon>Spermatophyta</taxon>
        <taxon>Magnoliopsida</taxon>
        <taxon>Liliopsida</taxon>
        <taxon>Poales</taxon>
        <taxon>Poaceae</taxon>
        <taxon>PACMAD clade</taxon>
        <taxon>Arundinoideae</taxon>
        <taxon>Arundineae</taxon>
        <taxon>Arundo</taxon>
    </lineage>
</organism>
<accession>A0A0A9F9Q2</accession>